<keyword evidence="2" id="KW-1185">Reference proteome</keyword>
<organism evidence="1 2">
    <name type="scientific">Geochorda subterranea</name>
    <dbReference type="NCBI Taxonomy" id="3109564"/>
    <lineage>
        <taxon>Bacteria</taxon>
        <taxon>Bacillati</taxon>
        <taxon>Bacillota</taxon>
        <taxon>Limnochordia</taxon>
        <taxon>Limnochordales</taxon>
        <taxon>Geochordaceae</taxon>
        <taxon>Geochorda</taxon>
    </lineage>
</organism>
<dbReference type="Proteomes" id="UP001333102">
    <property type="component" value="Chromosome"/>
</dbReference>
<evidence type="ECO:0000313" key="2">
    <source>
        <dbReference type="Proteomes" id="UP001333102"/>
    </source>
</evidence>
<dbReference type="RefSeq" id="WP_324668290.1">
    <property type="nucleotide sequence ID" value="NZ_CP141614.1"/>
</dbReference>
<dbReference type="EMBL" id="CP141614">
    <property type="protein sequence ID" value="WRP14012.1"/>
    <property type="molecule type" value="Genomic_DNA"/>
</dbReference>
<accession>A0ABZ1BMK7</accession>
<sequence>MDGHAHERATIADGALEEGMRRWHGTGGGLSVGYAWEYRWEPRRAIRVEAGGAYAGWAGPLEQWTRRTDAATTLRWATGGTATGGWSEGHLAVRVVAPWGAGELSGGIGWVQHERWSRYVARPAPVLVRDEASGSEWSMYDRSQRDDVQVRWHGLVLPVEVRWPLGSRVWATAGGVAWWAARSGRLEDRLAVAAPGQLPYEQEPLVIESRERPVAWAWRVGFDLGGDDQASWHLGASSAGCLTLGFATHL</sequence>
<name>A0ABZ1BMK7_9FIRM</name>
<protein>
    <submittedName>
        <fullName evidence="1">Uncharacterized protein</fullName>
    </submittedName>
</protein>
<proteinExistence type="predicted"/>
<reference evidence="2" key="1">
    <citation type="submission" date="2023-12" db="EMBL/GenBank/DDBJ databases">
        <title>Novel isolates from deep terrestrial aquifers shed light on the physiology and ecology of the class Limnochordia.</title>
        <authorList>
            <person name="Karnachuk O.V."/>
            <person name="Lukina A.P."/>
            <person name="Avakyan M.R."/>
            <person name="Kadnikov V."/>
            <person name="Begmatov S."/>
            <person name="Beletsky A.V."/>
            <person name="Mardanov A.V."/>
            <person name="Ravin N.V."/>
        </authorList>
    </citation>
    <scope>NUCLEOTIDE SEQUENCE [LARGE SCALE GENOMIC DNA]</scope>
    <source>
        <strain evidence="2">LN</strain>
    </source>
</reference>
<evidence type="ECO:0000313" key="1">
    <source>
        <dbReference type="EMBL" id="WRP14012.1"/>
    </source>
</evidence>
<gene>
    <name evidence="1" type="ORF">VLY81_11350</name>
</gene>